<gene>
    <name evidence="8" type="primary">vapC</name>
    <name evidence="10" type="ORF">F0357_12735</name>
</gene>
<keyword evidence="5 8" id="KW-0378">Hydrolase</keyword>
<evidence type="ECO:0000256" key="7">
    <source>
        <dbReference type="ARBA" id="ARBA00038093"/>
    </source>
</evidence>
<proteinExistence type="inferred from homology"/>
<dbReference type="HAMAP" id="MF_00265">
    <property type="entry name" value="VapC_Nob1"/>
    <property type="match status" value="1"/>
</dbReference>
<dbReference type="AlphaFoldDB" id="A0A6A7Y5Q8"/>
<comment type="function">
    <text evidence="8">Toxic component of a toxin-antitoxin (TA) system. An RNase.</text>
</comment>
<comment type="cofactor">
    <cofactor evidence="1 8">
        <name>Mg(2+)</name>
        <dbReference type="ChEBI" id="CHEBI:18420"/>
    </cofactor>
</comment>
<dbReference type="InterPro" id="IPR029060">
    <property type="entry name" value="PIN-like_dom_sf"/>
</dbReference>
<evidence type="ECO:0000256" key="5">
    <source>
        <dbReference type="ARBA" id="ARBA00022801"/>
    </source>
</evidence>
<dbReference type="Pfam" id="PF01850">
    <property type="entry name" value="PIN"/>
    <property type="match status" value="1"/>
</dbReference>
<evidence type="ECO:0000256" key="1">
    <source>
        <dbReference type="ARBA" id="ARBA00001946"/>
    </source>
</evidence>
<protein>
    <recommendedName>
        <fullName evidence="8">Ribonuclease VapC</fullName>
        <shortName evidence="8">RNase VapC</shortName>
        <ecNumber evidence="8">3.1.-.-</ecNumber>
    </recommendedName>
    <alternativeName>
        <fullName evidence="8">Toxin VapC</fullName>
    </alternativeName>
</protein>
<organism evidence="10 11">
    <name type="scientific">Segnochrobactrum spirostomi</name>
    <dbReference type="NCBI Taxonomy" id="2608987"/>
    <lineage>
        <taxon>Bacteria</taxon>
        <taxon>Pseudomonadati</taxon>
        <taxon>Pseudomonadota</taxon>
        <taxon>Alphaproteobacteria</taxon>
        <taxon>Hyphomicrobiales</taxon>
        <taxon>Segnochrobactraceae</taxon>
        <taxon>Segnochrobactrum</taxon>
    </lineage>
</organism>
<dbReference type="Gene3D" id="3.40.50.1010">
    <property type="entry name" value="5'-nuclease"/>
    <property type="match status" value="1"/>
</dbReference>
<dbReference type="InterPro" id="IPR022907">
    <property type="entry name" value="VapC_family"/>
</dbReference>
<feature type="binding site" evidence="8">
    <location>
        <position position="8"/>
    </location>
    <ligand>
        <name>Mg(2+)</name>
        <dbReference type="ChEBI" id="CHEBI:18420"/>
    </ligand>
</feature>
<keyword evidence="4 8" id="KW-0479">Metal-binding</keyword>
<reference evidence="10 11" key="1">
    <citation type="submission" date="2019-09" db="EMBL/GenBank/DDBJ databases">
        <title>Segnochrobactrum spirostomi gen. nov., sp. nov., isolated from the ciliate Spirostomum cf. yagiui and description of a novel family, Segnochrobactraceae fam. nov. within the order Rhizobiales of the class Alphaproteobacteria.</title>
        <authorList>
            <person name="Akter S."/>
            <person name="Shazib S.U.A."/>
            <person name="Shin M.K."/>
        </authorList>
    </citation>
    <scope>NUCLEOTIDE SEQUENCE [LARGE SCALE GENOMIC DNA]</scope>
    <source>
        <strain evidence="10 11">Sp-1</strain>
    </source>
</reference>
<dbReference type="Proteomes" id="UP000332515">
    <property type="component" value="Unassembled WGS sequence"/>
</dbReference>
<name>A0A6A7Y5Q8_9HYPH</name>
<keyword evidence="2 8" id="KW-1277">Toxin-antitoxin system</keyword>
<dbReference type="GO" id="GO:0004540">
    <property type="term" value="F:RNA nuclease activity"/>
    <property type="evidence" value="ECO:0007669"/>
    <property type="project" value="InterPro"/>
</dbReference>
<comment type="caution">
    <text evidence="10">The sequence shown here is derived from an EMBL/GenBank/DDBJ whole genome shotgun (WGS) entry which is preliminary data.</text>
</comment>
<dbReference type="EMBL" id="VWNA01000001">
    <property type="protein sequence ID" value="MQT13488.1"/>
    <property type="molecule type" value="Genomic_DNA"/>
</dbReference>
<dbReference type="GO" id="GO:0000287">
    <property type="term" value="F:magnesium ion binding"/>
    <property type="evidence" value="ECO:0007669"/>
    <property type="project" value="UniProtKB-UniRule"/>
</dbReference>
<dbReference type="SUPFAM" id="SSF88723">
    <property type="entry name" value="PIN domain-like"/>
    <property type="match status" value="1"/>
</dbReference>
<comment type="similarity">
    <text evidence="7 8">Belongs to the PINc/VapC protein family.</text>
</comment>
<keyword evidence="8" id="KW-0800">Toxin</keyword>
<dbReference type="CDD" id="cd09881">
    <property type="entry name" value="PIN_VapC4-5_FitB-like"/>
    <property type="match status" value="1"/>
</dbReference>
<evidence type="ECO:0000313" key="11">
    <source>
        <dbReference type="Proteomes" id="UP000332515"/>
    </source>
</evidence>
<feature type="domain" description="PIN" evidence="9">
    <location>
        <begin position="5"/>
        <end position="128"/>
    </location>
</feature>
<dbReference type="InterPro" id="IPR050556">
    <property type="entry name" value="Type_II_TA_system_RNase"/>
</dbReference>
<evidence type="ECO:0000256" key="3">
    <source>
        <dbReference type="ARBA" id="ARBA00022722"/>
    </source>
</evidence>
<dbReference type="InterPro" id="IPR002716">
    <property type="entry name" value="PIN_dom"/>
</dbReference>
<accession>A0A6A7Y5Q8</accession>
<evidence type="ECO:0000256" key="4">
    <source>
        <dbReference type="ARBA" id="ARBA00022723"/>
    </source>
</evidence>
<dbReference type="EC" id="3.1.-.-" evidence="8"/>
<keyword evidence="11" id="KW-1185">Reference proteome</keyword>
<evidence type="ECO:0000256" key="6">
    <source>
        <dbReference type="ARBA" id="ARBA00022842"/>
    </source>
</evidence>
<evidence type="ECO:0000259" key="9">
    <source>
        <dbReference type="Pfam" id="PF01850"/>
    </source>
</evidence>
<feature type="binding site" evidence="8">
    <location>
        <position position="103"/>
    </location>
    <ligand>
        <name>Mg(2+)</name>
        <dbReference type="ChEBI" id="CHEBI:18420"/>
    </ligand>
</feature>
<dbReference type="PANTHER" id="PTHR33653">
    <property type="entry name" value="RIBONUCLEASE VAPC2"/>
    <property type="match status" value="1"/>
</dbReference>
<keyword evidence="3 8" id="KW-0540">Nuclease</keyword>
<evidence type="ECO:0000313" key="10">
    <source>
        <dbReference type="EMBL" id="MQT13488.1"/>
    </source>
</evidence>
<evidence type="ECO:0000256" key="2">
    <source>
        <dbReference type="ARBA" id="ARBA00022649"/>
    </source>
</evidence>
<evidence type="ECO:0000256" key="8">
    <source>
        <dbReference type="HAMAP-Rule" id="MF_00265"/>
    </source>
</evidence>
<keyword evidence="6 8" id="KW-0460">Magnesium</keyword>
<dbReference type="PANTHER" id="PTHR33653:SF1">
    <property type="entry name" value="RIBONUCLEASE VAPC2"/>
    <property type="match status" value="1"/>
</dbReference>
<dbReference type="GO" id="GO:0016787">
    <property type="term" value="F:hydrolase activity"/>
    <property type="evidence" value="ECO:0007669"/>
    <property type="project" value="UniProtKB-KW"/>
</dbReference>
<dbReference type="GO" id="GO:0090729">
    <property type="term" value="F:toxin activity"/>
    <property type="evidence" value="ECO:0007669"/>
    <property type="project" value="UniProtKB-KW"/>
</dbReference>
<sequence>MSVVYMLDTNICSFIMRERPTTVLEKLRDAVDRQDTIVISVITYYEMLLGTIGRQASPRHAALVEAFVARLSAVLPWDRAAAEDATRIRRDLASKGTPIGANDTMIAGHALAAGCVLVTNNMREFTRVVGLNVEDWAAQRSD</sequence>